<dbReference type="AlphaFoldDB" id="A0AAV5LGF3"/>
<keyword evidence="1" id="KW-1133">Transmembrane helix</keyword>
<sequence>MSTCISVESVPSCQWELLNIGISVILLVGFYTSNFCSLLVGGL</sequence>
<comment type="caution">
    <text evidence="2">The sequence shown here is derived from an EMBL/GenBank/DDBJ whole genome shotgun (WGS) entry which is preliminary data.</text>
</comment>
<name>A0AAV5LGF3_9ROSI</name>
<dbReference type="Proteomes" id="UP001054252">
    <property type="component" value="Unassembled WGS sequence"/>
</dbReference>
<feature type="transmembrane region" description="Helical" evidence="1">
    <location>
        <begin position="20"/>
        <end position="40"/>
    </location>
</feature>
<protein>
    <submittedName>
        <fullName evidence="2">Uncharacterized protein</fullName>
    </submittedName>
</protein>
<evidence type="ECO:0000313" key="3">
    <source>
        <dbReference type="Proteomes" id="UP001054252"/>
    </source>
</evidence>
<keyword evidence="1" id="KW-0812">Transmembrane</keyword>
<accession>A0AAV5LGF3</accession>
<reference evidence="2 3" key="1">
    <citation type="journal article" date="2021" name="Commun. Biol.">
        <title>The genome of Shorea leprosula (Dipterocarpaceae) highlights the ecological relevance of drought in aseasonal tropical rainforests.</title>
        <authorList>
            <person name="Ng K.K.S."/>
            <person name="Kobayashi M.J."/>
            <person name="Fawcett J.A."/>
            <person name="Hatakeyama M."/>
            <person name="Paape T."/>
            <person name="Ng C.H."/>
            <person name="Ang C.C."/>
            <person name="Tnah L.H."/>
            <person name="Lee C.T."/>
            <person name="Nishiyama T."/>
            <person name="Sese J."/>
            <person name="O'Brien M.J."/>
            <person name="Copetti D."/>
            <person name="Mohd Noor M.I."/>
            <person name="Ong R.C."/>
            <person name="Putra M."/>
            <person name="Sireger I.Z."/>
            <person name="Indrioko S."/>
            <person name="Kosugi Y."/>
            <person name="Izuno A."/>
            <person name="Isagi Y."/>
            <person name="Lee S.L."/>
            <person name="Shimizu K.K."/>
        </authorList>
    </citation>
    <scope>NUCLEOTIDE SEQUENCE [LARGE SCALE GENOMIC DNA]</scope>
    <source>
        <strain evidence="2">214</strain>
    </source>
</reference>
<organism evidence="2 3">
    <name type="scientific">Rubroshorea leprosula</name>
    <dbReference type="NCBI Taxonomy" id="152421"/>
    <lineage>
        <taxon>Eukaryota</taxon>
        <taxon>Viridiplantae</taxon>
        <taxon>Streptophyta</taxon>
        <taxon>Embryophyta</taxon>
        <taxon>Tracheophyta</taxon>
        <taxon>Spermatophyta</taxon>
        <taxon>Magnoliopsida</taxon>
        <taxon>eudicotyledons</taxon>
        <taxon>Gunneridae</taxon>
        <taxon>Pentapetalae</taxon>
        <taxon>rosids</taxon>
        <taxon>malvids</taxon>
        <taxon>Malvales</taxon>
        <taxon>Dipterocarpaceae</taxon>
        <taxon>Rubroshorea</taxon>
    </lineage>
</organism>
<dbReference type="EMBL" id="BPVZ01000116">
    <property type="protein sequence ID" value="GKV36379.1"/>
    <property type="molecule type" value="Genomic_DNA"/>
</dbReference>
<keyword evidence="3" id="KW-1185">Reference proteome</keyword>
<evidence type="ECO:0000256" key="1">
    <source>
        <dbReference type="SAM" id="Phobius"/>
    </source>
</evidence>
<evidence type="ECO:0000313" key="2">
    <source>
        <dbReference type="EMBL" id="GKV36379.1"/>
    </source>
</evidence>
<gene>
    <name evidence="2" type="ORF">SLEP1_g44520</name>
</gene>
<proteinExistence type="predicted"/>
<keyword evidence="1" id="KW-0472">Membrane</keyword>